<dbReference type="SUPFAM" id="SSF52833">
    <property type="entry name" value="Thioredoxin-like"/>
    <property type="match status" value="1"/>
</dbReference>
<dbReference type="InterPro" id="IPR050553">
    <property type="entry name" value="Thioredoxin_ResA/DsbE_sf"/>
</dbReference>
<accession>A0A142P9R4</accession>
<name>A0A142P9R4_9BURK</name>
<protein>
    <submittedName>
        <fullName evidence="3 4">Thioredoxin</fullName>
    </submittedName>
</protein>
<dbReference type="PANTHER" id="PTHR42852">
    <property type="entry name" value="THIOL:DISULFIDE INTERCHANGE PROTEIN DSBE"/>
    <property type="match status" value="1"/>
</dbReference>
<sequence length="193" mass="21311">MLPRFKTAALVIALAATAGLAAFAGTRDDAGVQAAPAGMAAPGFTGIDRWHNSAPLTLDQLRGKVVLVDFWTYSCINCIHTIPYVNDWYRKYRDQGLVVVGVHTPEYPFERDAKNVADAIRRFDIRYPVAQDNRYDTWRAYGNQYWPALYLIDANGKIVYTRYGEGGYDKTEAAIRGALAQAGDGTKGATRTP</sequence>
<dbReference type="GeneID" id="56562974"/>
<dbReference type="InterPro" id="IPR013740">
    <property type="entry name" value="Redoxin"/>
</dbReference>
<feature type="domain" description="Thioredoxin" evidence="2">
    <location>
        <begin position="35"/>
        <end position="180"/>
    </location>
</feature>
<evidence type="ECO:0000313" key="6">
    <source>
        <dbReference type="Proteomes" id="UP000191686"/>
    </source>
</evidence>
<dbReference type="InterPro" id="IPR013766">
    <property type="entry name" value="Thioredoxin_domain"/>
</dbReference>
<dbReference type="InterPro" id="IPR036249">
    <property type="entry name" value="Thioredoxin-like_sf"/>
</dbReference>
<evidence type="ECO:0000313" key="3">
    <source>
        <dbReference type="EMBL" id="MCW3716980.1"/>
    </source>
</evidence>
<dbReference type="OrthoDB" id="9811352at2"/>
<reference evidence="4 5" key="2">
    <citation type="submission" date="2016-08" db="EMBL/GenBank/DDBJ databases">
        <authorList>
            <person name="Seilhamer J.J."/>
        </authorList>
    </citation>
    <scope>NUCLEOTIDE SEQUENCE [LARGE SCALE GENOMIC DNA]</scope>
    <source>
        <strain evidence="4 5">VC14762</strain>
    </source>
</reference>
<keyword evidence="1" id="KW-0732">Signal</keyword>
<gene>
    <name evidence="4" type="ORF">A8E72_11350</name>
    <name evidence="3" type="ORF">UE95_037470</name>
</gene>
<dbReference type="AlphaFoldDB" id="A0A142P9R4"/>
<evidence type="ECO:0000259" key="2">
    <source>
        <dbReference type="PROSITE" id="PS51352"/>
    </source>
</evidence>
<reference evidence="3" key="5">
    <citation type="submission" date="2021-09" db="EMBL/GenBank/DDBJ databases">
        <authorList>
            <person name="Saroha T."/>
            <person name="Patil P."/>
            <person name="Gautam D.V."/>
            <person name="Patil D.P.B."/>
        </authorList>
    </citation>
    <scope>NUCLEOTIDE SEQUENCE</scope>
    <source>
        <strain evidence="3">BC-19</strain>
    </source>
</reference>
<reference evidence="3 6" key="4">
    <citation type="journal article" date="2017" name="Front. Microbiol.">
        <title>Genomics Reveals a Unique Clone of Burkholderia cenocepacia Harboring an Actively Excising Novel Genomic Island.</title>
        <authorList>
            <person name="Patil P.P."/>
            <person name="Mali S."/>
            <person name="Midha S."/>
            <person name="Gautam V."/>
            <person name="Dash L."/>
            <person name="Kumar S."/>
            <person name="Shastri J."/>
            <person name="Singhal L."/>
            <person name="Patil P.B."/>
        </authorList>
    </citation>
    <scope>NUCLEOTIDE SEQUENCE [LARGE SCALE GENOMIC DNA]</scope>
    <source>
        <strain evidence="3 6">BC-19</strain>
    </source>
</reference>
<dbReference type="Proteomes" id="UP000191686">
    <property type="component" value="Unassembled WGS sequence"/>
</dbReference>
<dbReference type="PROSITE" id="PS51352">
    <property type="entry name" value="THIOREDOXIN_2"/>
    <property type="match status" value="1"/>
</dbReference>
<dbReference type="RefSeq" id="WP_006490070.1">
    <property type="nucleotide sequence ID" value="NZ_CADETK010000029.1"/>
</dbReference>
<reference evidence="3 6" key="3">
    <citation type="journal article" date="2017" name="Front. Microbiol.">
        <title>Genomics reveals a unique clone of Burkholderia cenocepacia harbouring an actively excising novel genomic island.</title>
        <authorList>
            <person name="Patil P."/>
            <person name="Mali S."/>
            <person name="Midha S."/>
            <person name="Gautam V."/>
            <person name="Dash L."/>
            <person name="Kumar S."/>
            <person name="Shastri J."/>
            <person name="Singhal L."/>
            <person name="Patil P.B."/>
        </authorList>
    </citation>
    <scope>NUCLEOTIDE SEQUENCE [LARGE SCALE GENOMIC DNA]</scope>
    <source>
        <strain evidence="3 6">BC-19</strain>
    </source>
</reference>
<dbReference type="CDD" id="cd03012">
    <property type="entry name" value="TlpA_like_DipZ_like"/>
    <property type="match status" value="1"/>
</dbReference>
<organism evidence="4 5">
    <name type="scientific">Burkholderia cenocepacia</name>
    <dbReference type="NCBI Taxonomy" id="95486"/>
    <lineage>
        <taxon>Bacteria</taxon>
        <taxon>Pseudomonadati</taxon>
        <taxon>Pseudomonadota</taxon>
        <taxon>Betaproteobacteria</taxon>
        <taxon>Burkholderiales</taxon>
        <taxon>Burkholderiaceae</taxon>
        <taxon>Burkholderia</taxon>
        <taxon>Burkholderia cepacia complex</taxon>
    </lineage>
</organism>
<dbReference type="EMBL" id="JYMX02000055">
    <property type="protein sequence ID" value="MCW3716980.1"/>
    <property type="molecule type" value="Genomic_DNA"/>
</dbReference>
<dbReference type="GO" id="GO:0016491">
    <property type="term" value="F:oxidoreductase activity"/>
    <property type="evidence" value="ECO:0007669"/>
    <property type="project" value="InterPro"/>
</dbReference>
<feature type="chain" id="PRO_5015050672" evidence="1">
    <location>
        <begin position="25"/>
        <end position="193"/>
    </location>
</feature>
<dbReference type="EMBL" id="MUTJ01000038">
    <property type="protein sequence ID" value="ONU87883.1"/>
    <property type="molecule type" value="Genomic_DNA"/>
</dbReference>
<proteinExistence type="predicted"/>
<evidence type="ECO:0000313" key="4">
    <source>
        <dbReference type="EMBL" id="ONU87883.1"/>
    </source>
</evidence>
<reference evidence="3" key="1">
    <citation type="submission" date="2015-02" db="EMBL/GenBank/DDBJ databases">
        <authorList>
            <person name="Patil P.P."/>
            <person name="Midha S."/>
            <person name="Mali S."/>
            <person name="Gautam V."/>
            <person name="Dash L."/>
            <person name="Kumar S."/>
            <person name="Shastri J."/>
            <person name="Singhal L."/>
            <person name="Patil P.B."/>
        </authorList>
    </citation>
    <scope>NUCLEOTIDE SEQUENCE</scope>
    <source>
        <strain evidence="3">BC-19</strain>
    </source>
</reference>
<dbReference type="Proteomes" id="UP000188543">
    <property type="component" value="Unassembled WGS sequence"/>
</dbReference>
<dbReference type="PANTHER" id="PTHR42852:SF13">
    <property type="entry name" value="PROTEIN DIPZ"/>
    <property type="match status" value="1"/>
</dbReference>
<evidence type="ECO:0000256" key="1">
    <source>
        <dbReference type="SAM" id="SignalP"/>
    </source>
</evidence>
<dbReference type="Gene3D" id="3.40.30.10">
    <property type="entry name" value="Glutaredoxin"/>
    <property type="match status" value="1"/>
</dbReference>
<evidence type="ECO:0000313" key="5">
    <source>
        <dbReference type="Proteomes" id="UP000188543"/>
    </source>
</evidence>
<dbReference type="Pfam" id="PF08534">
    <property type="entry name" value="Redoxin"/>
    <property type="match status" value="1"/>
</dbReference>
<feature type="signal peptide" evidence="1">
    <location>
        <begin position="1"/>
        <end position="24"/>
    </location>
</feature>
<comment type="caution">
    <text evidence="4">The sequence shown here is derived from an EMBL/GenBank/DDBJ whole genome shotgun (WGS) entry which is preliminary data.</text>
</comment>